<feature type="compositionally biased region" description="Polar residues" evidence="2">
    <location>
        <begin position="124"/>
        <end position="136"/>
    </location>
</feature>
<feature type="region of interest" description="Disordered" evidence="2">
    <location>
        <begin position="124"/>
        <end position="154"/>
    </location>
</feature>
<protein>
    <recommendedName>
        <fullName evidence="5">Tetratricopeptide repeat protein</fullName>
    </recommendedName>
</protein>
<dbReference type="Proteomes" id="UP000217250">
    <property type="component" value="Chromosome"/>
</dbReference>
<dbReference type="EMBL" id="CP022386">
    <property type="protein sequence ID" value="ATA85947.1"/>
    <property type="molecule type" value="Genomic_DNA"/>
</dbReference>
<dbReference type="KEGG" id="cgh:CGC50_01520"/>
<dbReference type="OrthoDB" id="594666at2"/>
<evidence type="ECO:0000313" key="3">
    <source>
        <dbReference type="EMBL" id="ATA85947.1"/>
    </source>
</evidence>
<accession>A0A250FPQ5</accession>
<dbReference type="InterPro" id="IPR019734">
    <property type="entry name" value="TPR_rpt"/>
</dbReference>
<dbReference type="PROSITE" id="PS50005">
    <property type="entry name" value="TPR"/>
    <property type="match status" value="1"/>
</dbReference>
<evidence type="ECO:0000256" key="2">
    <source>
        <dbReference type="SAM" id="MobiDB-lite"/>
    </source>
</evidence>
<gene>
    <name evidence="3" type="ORF">CGC50_01520</name>
</gene>
<dbReference type="RefSeq" id="WP_095909400.1">
    <property type="nucleotide sequence ID" value="NZ_CP022386.1"/>
</dbReference>
<name>A0A250FPQ5_9FLAO</name>
<evidence type="ECO:0000256" key="1">
    <source>
        <dbReference type="PROSITE-ProRule" id="PRU00339"/>
    </source>
</evidence>
<feature type="repeat" description="TPR" evidence="1">
    <location>
        <begin position="254"/>
        <end position="287"/>
    </location>
</feature>
<evidence type="ECO:0008006" key="5">
    <source>
        <dbReference type="Google" id="ProtNLM"/>
    </source>
</evidence>
<proteinExistence type="predicted"/>
<dbReference type="GeneID" id="84807246"/>
<reference evidence="4" key="1">
    <citation type="submission" date="2017-06" db="EMBL/GenBank/DDBJ databases">
        <title>Capnocytophaga spp. assemblies.</title>
        <authorList>
            <person name="Gulvik C.A."/>
        </authorList>
    </citation>
    <scope>NUCLEOTIDE SEQUENCE [LARGE SCALE GENOMIC DNA]</scope>
    <source>
        <strain evidence="4">H1496</strain>
    </source>
</reference>
<evidence type="ECO:0000313" key="4">
    <source>
        <dbReference type="Proteomes" id="UP000217250"/>
    </source>
</evidence>
<keyword evidence="1" id="KW-0802">TPR repeat</keyword>
<sequence length="306" mass="35396">MTAAELSLIMKQPNHITLSQVYELENIIHEYPYFQVVKAVYLKILYAQESYRYNKELKITAAHIGNRTLLFDFITSSSFKEKKDFFKKSSMPKAYADEAIPSEFTTYVTGDAFERKEYYPIENHNASSVRTEQGEQTEQDDIKGSFVPTSEQTRGEEEALQMGKPIEFQKADKHSFAQWLEVTRYKPIDRRVHATASVDLPFVDKNIFEEGDARAKKFDLIDKFLESNPKIEVNKDYDAPSAVEIVEKKDIGRQFMTETLAKVYLEQGKYSEAIQAYQILMLKNPAKSGYFAEQIAIIRKLQQNKL</sequence>
<dbReference type="AlphaFoldDB" id="A0A250FPQ5"/>
<organism evidence="3 4">
    <name type="scientific">Capnocytophaga gingivalis</name>
    <dbReference type="NCBI Taxonomy" id="1017"/>
    <lineage>
        <taxon>Bacteria</taxon>
        <taxon>Pseudomonadati</taxon>
        <taxon>Bacteroidota</taxon>
        <taxon>Flavobacteriia</taxon>
        <taxon>Flavobacteriales</taxon>
        <taxon>Flavobacteriaceae</taxon>
        <taxon>Capnocytophaga</taxon>
    </lineage>
</organism>